<dbReference type="SUPFAM" id="SSF55797">
    <property type="entry name" value="PR-1-like"/>
    <property type="match status" value="1"/>
</dbReference>
<evidence type="ECO:0000259" key="1">
    <source>
        <dbReference type="Pfam" id="PF00188"/>
    </source>
</evidence>
<dbReference type="InterPro" id="IPR035940">
    <property type="entry name" value="CAP_sf"/>
</dbReference>
<dbReference type="PANTHER" id="PTHR31157">
    <property type="entry name" value="SCP DOMAIN-CONTAINING PROTEIN"/>
    <property type="match status" value="1"/>
</dbReference>
<organism evidence="2 3">
    <name type="scientific">Paracoccus liaowanqingii</name>
    <dbReference type="NCBI Taxonomy" id="2560053"/>
    <lineage>
        <taxon>Bacteria</taxon>
        <taxon>Pseudomonadati</taxon>
        <taxon>Pseudomonadota</taxon>
        <taxon>Alphaproteobacteria</taxon>
        <taxon>Rhodobacterales</taxon>
        <taxon>Paracoccaceae</taxon>
        <taxon>Paracoccus</taxon>
    </lineage>
</organism>
<sequence length="333" mass="34545">MLRFRCNPACCAPFVYRTTGETTVLRDPKLTPIILANVLTWPLASPALSQEADELAELREAALERTNASREEADLGGLTRSDVLSEAAQGHAEDMLERDYYDHVSPEGETPFDRFLAAGGNSWAVSGENIATCTGCAAPPDVDRVDAFHDGWMQSPGHRENILSEGFDSFGFGIAGAGSTVYAVQTFSGPGADAAGAGAALGPEDIAETAVQQINDARTDASLAPLEHDVDLDEAAARVLEHLAQDAADLPGNIFDLLPQGSTGWTSLSVQSATLGGSGASVNEEDLSTIVSDWTQAATQGDVLGGPAASHIGFAAEAAGDGRLTAVALFGGK</sequence>
<evidence type="ECO:0000313" key="2">
    <source>
        <dbReference type="EMBL" id="TGN67931.1"/>
    </source>
</evidence>
<proteinExistence type="predicted"/>
<dbReference type="Pfam" id="PF00188">
    <property type="entry name" value="CAP"/>
    <property type="match status" value="1"/>
</dbReference>
<dbReference type="CDD" id="cd05379">
    <property type="entry name" value="CAP_bacterial"/>
    <property type="match status" value="1"/>
</dbReference>
<dbReference type="OrthoDB" id="9811255at2"/>
<feature type="domain" description="SCP" evidence="1">
    <location>
        <begin position="63"/>
        <end position="187"/>
    </location>
</feature>
<dbReference type="AlphaFoldDB" id="A0A4Z1CRY5"/>
<dbReference type="EMBL" id="SRPG01000017">
    <property type="protein sequence ID" value="TGN67931.1"/>
    <property type="molecule type" value="Genomic_DNA"/>
</dbReference>
<dbReference type="PANTHER" id="PTHR31157:SF1">
    <property type="entry name" value="SCP DOMAIN-CONTAINING PROTEIN"/>
    <property type="match status" value="1"/>
</dbReference>
<name>A0A4Z1CRY5_9RHOB</name>
<dbReference type="Proteomes" id="UP000297972">
    <property type="component" value="Unassembled WGS sequence"/>
</dbReference>
<protein>
    <recommendedName>
        <fullName evidence="1">SCP domain-containing protein</fullName>
    </recommendedName>
</protein>
<gene>
    <name evidence="2" type="ORF">E4L95_03080</name>
</gene>
<reference evidence="2 3" key="1">
    <citation type="submission" date="2019-03" db="EMBL/GenBank/DDBJ databases">
        <authorList>
            <person name="Li J."/>
        </authorList>
    </citation>
    <scope>NUCLEOTIDE SEQUENCE [LARGE SCALE GENOMIC DNA]</scope>
    <source>
        <strain evidence="2 3">3058</strain>
    </source>
</reference>
<keyword evidence="3" id="KW-1185">Reference proteome</keyword>
<comment type="caution">
    <text evidence="2">The sequence shown here is derived from an EMBL/GenBank/DDBJ whole genome shotgun (WGS) entry which is preliminary data.</text>
</comment>
<dbReference type="InterPro" id="IPR014044">
    <property type="entry name" value="CAP_dom"/>
</dbReference>
<accession>A0A4Z1CRY5</accession>
<dbReference type="Gene3D" id="3.40.33.10">
    <property type="entry name" value="CAP"/>
    <property type="match status" value="2"/>
</dbReference>
<evidence type="ECO:0000313" key="3">
    <source>
        <dbReference type="Proteomes" id="UP000297972"/>
    </source>
</evidence>